<keyword evidence="4" id="KW-1185">Reference proteome</keyword>
<dbReference type="Pfam" id="PF20176">
    <property type="entry name" value="DUF6541"/>
    <property type="match status" value="1"/>
</dbReference>
<feature type="transmembrane region" description="Helical" evidence="2">
    <location>
        <begin position="98"/>
        <end position="121"/>
    </location>
</feature>
<organism evidence="3 4">
    <name type="scientific">Mycobacterium syngnathidarum</name>
    <dbReference type="NCBI Taxonomy" id="1908205"/>
    <lineage>
        <taxon>Bacteria</taxon>
        <taxon>Bacillati</taxon>
        <taxon>Actinomycetota</taxon>
        <taxon>Actinomycetes</taxon>
        <taxon>Mycobacteriales</taxon>
        <taxon>Mycobacteriaceae</taxon>
        <taxon>Mycobacterium</taxon>
    </lineage>
</organism>
<keyword evidence="2" id="KW-0812">Transmembrane</keyword>
<dbReference type="RefSeq" id="WP_070946041.1">
    <property type="nucleotide sequence ID" value="NZ_MLHV01000021.1"/>
</dbReference>
<dbReference type="Proteomes" id="UP000179636">
    <property type="component" value="Unassembled WGS sequence"/>
</dbReference>
<feature type="transmembrane region" description="Helical" evidence="2">
    <location>
        <begin position="405"/>
        <end position="424"/>
    </location>
</feature>
<sequence>MGFGFGVLIALFLLVIPGALIARAGGLTVSAAVAVGPALTYGTVALTIVPLGAIGVPWNAWAALFAVAIVAAIAAAVRKALARLRDRDAEASGLSWTPAAVVAAGVLLGAALIAAAAFAGLPHWQSIPSTWDSVWHANTIRWILDTGQASPTHMGELRNVETHEALYYPSAFHALAAVYCQITGAAATTAYTVSSVAAAVWLFPVSAAVLTWKMVRPHTCEMRTAVASATAAAITASLTAVPYVEFDVAAMPNLVAYGLAVPAFALIISTPAHRDRIGLAVLATVGVFSVHLTGGVVTALLVGVWWLAEALWRPVRSRLSDLLALAAVAVPTLAIMLPQFLGVLQQADIIVGHAFVNHLGKKHSLFAAVVQHTRHLNDFPIQNLLIALAGIGGLVMLVKKIWWPLVVWLILIASIVHSGAPFGGPLGVITGTFSDLFYSDPRRLSAVVTMLYAPMAAIGLCALVLLGAAALRRAGARPAWIRATAAVALVATSVGLAWHYFPRHEYLLGQKYDSVIIGAKDLEAFAYLAELPDARTTLIGDANTDGTAWMYAVSGLHPLWTHYDYPVQQGPGYLRFIFWAYADDADTDPRVAEAVEALNIRYVLTSTPVVRGFAMPDGLVSLDSSRSWEKIYDNGEARIYRWHGENAATEATNRNDPREGDDHQPRR</sequence>
<feature type="transmembrane region" description="Helical" evidence="2">
    <location>
        <begin position="280"/>
        <end position="308"/>
    </location>
</feature>
<dbReference type="AlphaFoldDB" id="A0A1S1JUE4"/>
<reference evidence="3 4" key="1">
    <citation type="submission" date="2016-10" db="EMBL/GenBank/DDBJ databases">
        <title>Evaluation of Human, Animal and Environmental Mycobacterium chelonae Isolates by Core Genome Phylogenomic Analysis, Targeted Gene Comparison, and Anti-microbial Susceptibility Patterns: A Tale of Mistaken Identities.</title>
        <authorList>
            <person name="Fogelson S.B."/>
            <person name="Camus A.C."/>
            <person name="Lorenz W."/>
            <person name="Vasireddy R."/>
            <person name="Vasireddy S."/>
            <person name="Smith T."/>
            <person name="Brown-Elliott B.A."/>
            <person name="Wallace R.J.Jr."/>
            <person name="Hasan N.A."/>
            <person name="Reischl U."/>
            <person name="Sanchez S."/>
        </authorList>
    </citation>
    <scope>NUCLEOTIDE SEQUENCE [LARGE SCALE GENOMIC DNA]</scope>
    <source>
        <strain evidence="3 4">24999</strain>
    </source>
</reference>
<feature type="compositionally biased region" description="Basic and acidic residues" evidence="1">
    <location>
        <begin position="653"/>
        <end position="667"/>
    </location>
</feature>
<feature type="transmembrane region" description="Helical" evidence="2">
    <location>
        <begin position="58"/>
        <end position="77"/>
    </location>
</feature>
<feature type="transmembrane region" description="Helical" evidence="2">
    <location>
        <begin position="191"/>
        <end position="212"/>
    </location>
</feature>
<feature type="transmembrane region" description="Helical" evidence="2">
    <location>
        <begin position="250"/>
        <end position="268"/>
    </location>
</feature>
<feature type="region of interest" description="Disordered" evidence="1">
    <location>
        <begin position="648"/>
        <end position="667"/>
    </location>
</feature>
<evidence type="ECO:0000313" key="4">
    <source>
        <dbReference type="Proteomes" id="UP000179636"/>
    </source>
</evidence>
<gene>
    <name evidence="3" type="ORF">BKG61_20495</name>
</gene>
<feature type="transmembrane region" description="Helical" evidence="2">
    <location>
        <begin position="224"/>
        <end position="244"/>
    </location>
</feature>
<keyword evidence="2" id="KW-0472">Membrane</keyword>
<feature type="transmembrane region" description="Helical" evidence="2">
    <location>
        <begin position="444"/>
        <end position="467"/>
    </location>
</feature>
<proteinExistence type="predicted"/>
<evidence type="ECO:0000313" key="3">
    <source>
        <dbReference type="EMBL" id="OHT93547.1"/>
    </source>
</evidence>
<accession>A0A1S1JUE4</accession>
<evidence type="ECO:0000256" key="1">
    <source>
        <dbReference type="SAM" id="MobiDB-lite"/>
    </source>
</evidence>
<feature type="transmembrane region" description="Helical" evidence="2">
    <location>
        <begin position="479"/>
        <end position="501"/>
    </location>
</feature>
<name>A0A1S1JUE4_9MYCO</name>
<keyword evidence="2" id="KW-1133">Transmembrane helix</keyword>
<dbReference type="EMBL" id="MLHV01000021">
    <property type="protein sequence ID" value="OHT93547.1"/>
    <property type="molecule type" value="Genomic_DNA"/>
</dbReference>
<evidence type="ECO:0000256" key="2">
    <source>
        <dbReference type="SAM" id="Phobius"/>
    </source>
</evidence>
<dbReference type="STRING" id="1908205.BKG60_03080"/>
<evidence type="ECO:0008006" key="5">
    <source>
        <dbReference type="Google" id="ProtNLM"/>
    </source>
</evidence>
<dbReference type="OrthoDB" id="3251757at2"/>
<dbReference type="InterPro" id="IPR046671">
    <property type="entry name" value="DUF6541"/>
</dbReference>
<comment type="caution">
    <text evidence="3">The sequence shown here is derived from an EMBL/GenBank/DDBJ whole genome shotgun (WGS) entry which is preliminary data.</text>
</comment>
<protein>
    <recommendedName>
        <fullName evidence="5">Transmembrane protein alanine and leucine rich</fullName>
    </recommendedName>
</protein>